<reference evidence="3 4" key="1">
    <citation type="submission" date="2019-02" db="EMBL/GenBank/DDBJ databases">
        <title>Deep-cultivation of Planctomycetes and their phenomic and genomic characterization uncovers novel biology.</title>
        <authorList>
            <person name="Wiegand S."/>
            <person name="Jogler M."/>
            <person name="Boedeker C."/>
            <person name="Pinto D."/>
            <person name="Vollmers J."/>
            <person name="Rivas-Marin E."/>
            <person name="Kohn T."/>
            <person name="Peeters S.H."/>
            <person name="Heuer A."/>
            <person name="Rast P."/>
            <person name="Oberbeckmann S."/>
            <person name="Bunk B."/>
            <person name="Jeske O."/>
            <person name="Meyerdierks A."/>
            <person name="Storesund J.E."/>
            <person name="Kallscheuer N."/>
            <person name="Luecker S."/>
            <person name="Lage O.M."/>
            <person name="Pohl T."/>
            <person name="Merkel B.J."/>
            <person name="Hornburger P."/>
            <person name="Mueller R.-W."/>
            <person name="Bruemmer F."/>
            <person name="Labrenz M."/>
            <person name="Spormann A.M."/>
            <person name="Op den Camp H."/>
            <person name="Overmann J."/>
            <person name="Amann R."/>
            <person name="Jetten M.S.M."/>
            <person name="Mascher T."/>
            <person name="Medema M.H."/>
            <person name="Devos D.P."/>
            <person name="Kaster A.-K."/>
            <person name="Ovreas L."/>
            <person name="Rohde M."/>
            <person name="Galperin M.Y."/>
            <person name="Jogler C."/>
        </authorList>
    </citation>
    <scope>NUCLEOTIDE SEQUENCE [LARGE SCALE GENOMIC DNA]</scope>
    <source>
        <strain evidence="3 4">CA12</strain>
    </source>
</reference>
<dbReference type="FunFam" id="3.40.50.880:FF:000003">
    <property type="entry name" value="Anthranilate synthase component II"/>
    <property type="match status" value="1"/>
</dbReference>
<gene>
    <name evidence="3" type="primary">pabA</name>
    <name evidence="3" type="ORF">CA12_01940</name>
</gene>
<dbReference type="InterPro" id="IPR006221">
    <property type="entry name" value="TrpG/PapA_dom"/>
</dbReference>
<dbReference type="PRINTS" id="PR00099">
    <property type="entry name" value="CPSGATASE"/>
</dbReference>
<dbReference type="AlphaFoldDB" id="A0A517P443"/>
<keyword evidence="4" id="KW-1185">Reference proteome</keyword>
<sequence>MLFVLDNYDSFTFNLVQRFGEIDPTLEVVVERNDAVSLEDVARLRPERIVVSPGPCTPAEAGLSKAIIERFGPTAPILGVCLGHQSLAEVYGGTVGRAKRLMHGKVSEVCHTGAGVFAGLPNPFSATRYHSLDVPEDSLPDCLEVTAWVDSEEFGREIMGLQHKQFPVHGVQFHPESFLTEAGVELLENFLKLPAATWDAVSA</sequence>
<dbReference type="EMBL" id="CP036265">
    <property type="protein sequence ID" value="QDT14126.1"/>
    <property type="molecule type" value="Genomic_DNA"/>
</dbReference>
<dbReference type="GO" id="GO:0046820">
    <property type="term" value="F:4-amino-4-deoxychorismate synthase activity"/>
    <property type="evidence" value="ECO:0007669"/>
    <property type="project" value="UniProtKB-EC"/>
</dbReference>
<dbReference type="PRINTS" id="PR00096">
    <property type="entry name" value="GATASE"/>
</dbReference>
<dbReference type="SUPFAM" id="SSF52317">
    <property type="entry name" value="Class I glutamine amidotransferase-like"/>
    <property type="match status" value="1"/>
</dbReference>
<dbReference type="GO" id="GO:0000162">
    <property type="term" value="P:L-tryptophan biosynthetic process"/>
    <property type="evidence" value="ECO:0007669"/>
    <property type="project" value="TreeGrafter"/>
</dbReference>
<dbReference type="Pfam" id="PF00117">
    <property type="entry name" value="GATase"/>
    <property type="match status" value="1"/>
</dbReference>
<dbReference type="KEGG" id="acaf:CA12_01940"/>
<keyword evidence="3" id="KW-0808">Transferase</keyword>
<dbReference type="GO" id="GO:0004049">
    <property type="term" value="F:anthranilate synthase activity"/>
    <property type="evidence" value="ECO:0007669"/>
    <property type="project" value="TreeGrafter"/>
</dbReference>
<dbReference type="PANTHER" id="PTHR43418:SF4">
    <property type="entry name" value="MULTIFUNCTIONAL TRYPTOPHAN BIOSYNTHESIS PROTEIN"/>
    <property type="match status" value="1"/>
</dbReference>
<dbReference type="Proteomes" id="UP000318741">
    <property type="component" value="Chromosome"/>
</dbReference>
<proteinExistence type="predicted"/>
<evidence type="ECO:0000256" key="1">
    <source>
        <dbReference type="ARBA" id="ARBA00022962"/>
    </source>
</evidence>
<dbReference type="NCBIfam" id="TIGR00566">
    <property type="entry name" value="trpG_papA"/>
    <property type="match status" value="1"/>
</dbReference>
<protein>
    <submittedName>
        <fullName evidence="3">Aminodeoxychorismate synthase component 2</fullName>
        <ecNumber evidence="3">2.6.1.85</ecNumber>
    </submittedName>
</protein>
<dbReference type="CDD" id="cd01743">
    <property type="entry name" value="GATase1_Anthranilate_Synthase"/>
    <property type="match status" value="1"/>
</dbReference>
<dbReference type="PROSITE" id="PS51273">
    <property type="entry name" value="GATASE_TYPE_1"/>
    <property type="match status" value="1"/>
</dbReference>
<keyword evidence="3" id="KW-0032">Aminotransferase</keyword>
<dbReference type="InterPro" id="IPR029062">
    <property type="entry name" value="Class_I_gatase-like"/>
</dbReference>
<feature type="domain" description="Glutamine amidotransferase" evidence="2">
    <location>
        <begin position="4"/>
        <end position="191"/>
    </location>
</feature>
<dbReference type="OrthoDB" id="9804328at2"/>
<organism evidence="3 4">
    <name type="scientific">Alienimonas californiensis</name>
    <dbReference type="NCBI Taxonomy" id="2527989"/>
    <lineage>
        <taxon>Bacteria</taxon>
        <taxon>Pseudomonadati</taxon>
        <taxon>Planctomycetota</taxon>
        <taxon>Planctomycetia</taxon>
        <taxon>Planctomycetales</taxon>
        <taxon>Planctomycetaceae</taxon>
        <taxon>Alienimonas</taxon>
    </lineage>
</organism>
<dbReference type="Gene3D" id="3.40.50.880">
    <property type="match status" value="1"/>
</dbReference>
<dbReference type="InterPro" id="IPR017926">
    <property type="entry name" value="GATASE"/>
</dbReference>
<evidence type="ECO:0000259" key="2">
    <source>
        <dbReference type="Pfam" id="PF00117"/>
    </source>
</evidence>
<keyword evidence="1" id="KW-0315">Glutamine amidotransferase</keyword>
<dbReference type="RefSeq" id="WP_145356733.1">
    <property type="nucleotide sequence ID" value="NZ_CP036265.1"/>
</dbReference>
<name>A0A517P443_9PLAN</name>
<dbReference type="PANTHER" id="PTHR43418">
    <property type="entry name" value="MULTIFUNCTIONAL TRYPTOPHAN BIOSYNTHESIS PROTEIN-RELATED"/>
    <property type="match status" value="1"/>
</dbReference>
<dbReference type="GO" id="GO:0005829">
    <property type="term" value="C:cytosol"/>
    <property type="evidence" value="ECO:0007669"/>
    <property type="project" value="TreeGrafter"/>
</dbReference>
<accession>A0A517P443</accession>
<dbReference type="GO" id="GO:0046654">
    <property type="term" value="P:tetrahydrofolate biosynthetic process"/>
    <property type="evidence" value="ECO:0007669"/>
    <property type="project" value="TreeGrafter"/>
</dbReference>
<evidence type="ECO:0000313" key="3">
    <source>
        <dbReference type="EMBL" id="QDT14126.1"/>
    </source>
</evidence>
<dbReference type="EC" id="2.6.1.85" evidence="3"/>
<dbReference type="InterPro" id="IPR050472">
    <property type="entry name" value="Anth_synth/Amidotransfase"/>
</dbReference>
<evidence type="ECO:0000313" key="4">
    <source>
        <dbReference type="Proteomes" id="UP000318741"/>
    </source>
</evidence>
<dbReference type="PRINTS" id="PR00097">
    <property type="entry name" value="ANTSNTHASEII"/>
</dbReference>